<dbReference type="InterPro" id="IPR001647">
    <property type="entry name" value="HTH_TetR"/>
</dbReference>
<evidence type="ECO:0000313" key="7">
    <source>
        <dbReference type="Proteomes" id="UP001611383"/>
    </source>
</evidence>
<keyword evidence="2 4" id="KW-0238">DNA-binding</keyword>
<dbReference type="EMBL" id="CP043494">
    <property type="protein sequence ID" value="WNG44536.1"/>
    <property type="molecule type" value="Genomic_DNA"/>
</dbReference>
<dbReference type="RefSeq" id="WP_395817544.1">
    <property type="nucleotide sequence ID" value="NZ_CP043494.1"/>
</dbReference>
<evidence type="ECO:0000313" key="6">
    <source>
        <dbReference type="EMBL" id="WNG44536.1"/>
    </source>
</evidence>
<dbReference type="Gene3D" id="1.10.357.10">
    <property type="entry name" value="Tetracycline Repressor, domain 2"/>
    <property type="match status" value="1"/>
</dbReference>
<reference evidence="6 7" key="1">
    <citation type="submission" date="2019-08" db="EMBL/GenBank/DDBJ databases">
        <title>Archangium and Cystobacter genomes.</title>
        <authorList>
            <person name="Chen I.-C.K."/>
            <person name="Wielgoss S."/>
        </authorList>
    </citation>
    <scope>NUCLEOTIDE SEQUENCE [LARGE SCALE GENOMIC DNA]</scope>
    <source>
        <strain evidence="6 7">Cbm 6</strain>
    </source>
</reference>
<dbReference type="InterPro" id="IPR036271">
    <property type="entry name" value="Tet_transcr_reg_TetR-rel_C_sf"/>
</dbReference>
<dbReference type="PANTHER" id="PTHR47506">
    <property type="entry name" value="TRANSCRIPTIONAL REGULATORY PROTEIN"/>
    <property type="match status" value="1"/>
</dbReference>
<dbReference type="InterPro" id="IPR009057">
    <property type="entry name" value="Homeodomain-like_sf"/>
</dbReference>
<dbReference type="Gene3D" id="1.10.10.60">
    <property type="entry name" value="Homeodomain-like"/>
    <property type="match status" value="1"/>
</dbReference>
<name>A0ABY9WL27_9BACT</name>
<evidence type="ECO:0000256" key="1">
    <source>
        <dbReference type="ARBA" id="ARBA00023015"/>
    </source>
</evidence>
<proteinExistence type="predicted"/>
<dbReference type="PROSITE" id="PS01081">
    <property type="entry name" value="HTH_TETR_1"/>
    <property type="match status" value="1"/>
</dbReference>
<keyword evidence="3" id="KW-0804">Transcription</keyword>
<dbReference type="SUPFAM" id="SSF48498">
    <property type="entry name" value="Tetracyclin repressor-like, C-terminal domain"/>
    <property type="match status" value="1"/>
</dbReference>
<feature type="domain" description="HTH tetR-type" evidence="5">
    <location>
        <begin position="17"/>
        <end position="77"/>
    </location>
</feature>
<evidence type="ECO:0000256" key="2">
    <source>
        <dbReference type="ARBA" id="ARBA00023125"/>
    </source>
</evidence>
<dbReference type="PROSITE" id="PS50977">
    <property type="entry name" value="HTH_TETR_2"/>
    <property type="match status" value="1"/>
</dbReference>
<keyword evidence="7" id="KW-1185">Reference proteome</keyword>
<protein>
    <submittedName>
        <fullName evidence="6">TetR/AcrR family transcriptional regulator</fullName>
    </submittedName>
</protein>
<evidence type="ECO:0000256" key="3">
    <source>
        <dbReference type="ARBA" id="ARBA00023163"/>
    </source>
</evidence>
<dbReference type="PRINTS" id="PR00455">
    <property type="entry name" value="HTHTETR"/>
</dbReference>
<sequence>MKRANSTEGRGRGRPREFDRSAALERAMEVFWERGYEGASITDLTGAMGITAPSLYGAFSSKAELYREALELYQRTHGSAGVPALVEEPTARGAITRVLEEAARAFADPRHPHGCMVSTAVLNCATENQPVARYVAGLREASLERLRARFQRAIAEGELPSTTDVEGLARFYGAILQGMSVQARDGASEEELRKITSLALACFPGKGE</sequence>
<dbReference type="Pfam" id="PF00440">
    <property type="entry name" value="TetR_N"/>
    <property type="match status" value="1"/>
</dbReference>
<organism evidence="6 7">
    <name type="scientific">Archangium minus</name>
    <dbReference type="NCBI Taxonomy" id="83450"/>
    <lineage>
        <taxon>Bacteria</taxon>
        <taxon>Pseudomonadati</taxon>
        <taxon>Myxococcota</taxon>
        <taxon>Myxococcia</taxon>
        <taxon>Myxococcales</taxon>
        <taxon>Cystobacterineae</taxon>
        <taxon>Archangiaceae</taxon>
        <taxon>Archangium</taxon>
    </lineage>
</organism>
<dbReference type="Pfam" id="PF16925">
    <property type="entry name" value="TetR_C_13"/>
    <property type="match status" value="1"/>
</dbReference>
<evidence type="ECO:0000256" key="4">
    <source>
        <dbReference type="PROSITE-ProRule" id="PRU00335"/>
    </source>
</evidence>
<feature type="DNA-binding region" description="H-T-H motif" evidence="4">
    <location>
        <begin position="40"/>
        <end position="59"/>
    </location>
</feature>
<dbReference type="InterPro" id="IPR023772">
    <property type="entry name" value="DNA-bd_HTH_TetR-type_CS"/>
</dbReference>
<accession>A0ABY9WL27</accession>
<dbReference type="SUPFAM" id="SSF46689">
    <property type="entry name" value="Homeodomain-like"/>
    <property type="match status" value="1"/>
</dbReference>
<keyword evidence="1" id="KW-0805">Transcription regulation</keyword>
<evidence type="ECO:0000259" key="5">
    <source>
        <dbReference type="PROSITE" id="PS50977"/>
    </source>
</evidence>
<dbReference type="PANTHER" id="PTHR47506:SF1">
    <property type="entry name" value="HTH-TYPE TRANSCRIPTIONAL REGULATOR YJDC"/>
    <property type="match status" value="1"/>
</dbReference>
<dbReference type="InterPro" id="IPR011075">
    <property type="entry name" value="TetR_C"/>
</dbReference>
<dbReference type="Proteomes" id="UP001611383">
    <property type="component" value="Chromosome"/>
</dbReference>
<gene>
    <name evidence="6" type="ORF">F0U60_10795</name>
</gene>